<evidence type="ECO:0000256" key="1">
    <source>
        <dbReference type="SAM" id="Phobius"/>
    </source>
</evidence>
<reference evidence="2 3" key="1">
    <citation type="submission" date="2013-03" db="EMBL/GenBank/DDBJ databases">
        <title>Reference genome for the Human Microbiome Project.</title>
        <authorList>
            <person name="Aqrawi P."/>
            <person name="Ayvaz T."/>
            <person name="Bess C."/>
            <person name="Blankenburg K."/>
            <person name="Coyle M."/>
            <person name="Deng J."/>
            <person name="Forbes L."/>
            <person name="Fowler G."/>
            <person name="Francisco L."/>
            <person name="Fu Q."/>
            <person name="Gibbs R."/>
            <person name="Gross S."/>
            <person name="Gubbala S."/>
            <person name="Hale W."/>
            <person name="Hemphill L."/>
            <person name="Highlander S."/>
            <person name="Hirani K."/>
            <person name="Jackson L."/>
            <person name="Jakkamsetti A."/>
            <person name="Javaid M."/>
            <person name="Jayaseelan J.C."/>
            <person name="Jiang H."/>
            <person name="Joshi V."/>
            <person name="Korchina V."/>
            <person name="Kovar C."/>
            <person name="Lara F."/>
            <person name="Lee S."/>
            <person name="Liu Y."/>
            <person name="Mata R."/>
            <person name="Mathew T."/>
            <person name="Munidasa M."/>
            <person name="Muzny D."/>
            <person name="Nazareth L."/>
            <person name="Ngo R."/>
            <person name="Nguyen L."/>
            <person name="Nguyen N."/>
            <person name="Okwuonu G."/>
            <person name="Ongeri F."/>
            <person name="Palculict T."/>
            <person name="Patil S."/>
            <person name="Petrosino J."/>
            <person name="Pham C."/>
            <person name="Pham P."/>
            <person name="Pu L.-L."/>
            <person name="Qin X."/>
            <person name="Qu J."/>
            <person name="Reid J."/>
            <person name="Ross M."/>
            <person name="Ruth R."/>
            <person name="Saada N."/>
            <person name="San Lucas F."/>
            <person name="Santibanez J."/>
            <person name="Shang Y."/>
            <person name="Simmons D."/>
            <person name="Song X.-Z."/>
            <person name="Tang L.-Y."/>
            <person name="Thornton R."/>
            <person name="Warren J."/>
            <person name="Weissenberger G."/>
            <person name="Wilczek-Boney K."/>
            <person name="Worley K."/>
            <person name="Youmans B."/>
            <person name="Zhang J."/>
            <person name="Zhang L."/>
            <person name="Zhao Z."/>
            <person name="Zhou C."/>
            <person name="Zhu D."/>
            <person name="Zhu Y."/>
        </authorList>
    </citation>
    <scope>NUCLEOTIDE SEQUENCE [LARGE SCALE GENOMIC DNA]</scope>
    <source>
        <strain evidence="2 3">F0333</strain>
    </source>
</reference>
<dbReference type="PATRIC" id="fig|888050.3.peg.695"/>
<dbReference type="OrthoDB" id="9156251at2"/>
<name>N6X4Q5_9ACTO</name>
<dbReference type="STRING" id="888050.HMPREF9004_0725"/>
<feature type="transmembrane region" description="Helical" evidence="1">
    <location>
        <begin position="111"/>
        <end position="134"/>
    </location>
</feature>
<dbReference type="NCBIfam" id="NF047644">
    <property type="entry name" value="TsoY_fam"/>
    <property type="match status" value="1"/>
</dbReference>
<dbReference type="HOGENOM" id="CLU_056685_0_0_11"/>
<protein>
    <submittedName>
        <fullName evidence="2">Uncharacterized protein</fullName>
    </submittedName>
</protein>
<keyword evidence="1" id="KW-0812">Transmembrane</keyword>
<dbReference type="InterPro" id="IPR059133">
    <property type="entry name" value="TsoY-like"/>
</dbReference>
<feature type="transmembrane region" description="Helical" evidence="1">
    <location>
        <begin position="181"/>
        <end position="201"/>
    </location>
</feature>
<keyword evidence="1" id="KW-0472">Membrane</keyword>
<feature type="transmembrane region" description="Helical" evidence="1">
    <location>
        <begin position="328"/>
        <end position="347"/>
    </location>
</feature>
<feature type="transmembrane region" description="Helical" evidence="1">
    <location>
        <begin position="12"/>
        <end position="35"/>
    </location>
</feature>
<gene>
    <name evidence="2" type="ORF">HMPREF9004_0725</name>
</gene>
<sequence>MIPRFSENYRPLYFLAALGMGGLSISFFMYLMFLVPHPDTPIPTFDALATQFAKGTMLSNTLMVVALLAIAYFAVRHVQLLIANIGAHRRFSRTPEYTALISSNGEVQLMAIPLTLSMTVSVLFVLGALAIPGLWDIKEWLFPFALAANIAIGAYALRLFGRYITRILSDGSFNVDDTNHFSQVLPSFAFAMIGVGFSSAAAMSNTLVTSLIGAAGTALFLAAAALWGFVKMPVSFGAMLRHGMAREAGPTLWLAIPILTLFGIAGIRVSSGIAHNILHANIPNIVWLVVFGALIALQLIVGLFGWAVMRRQGYFSHFVSGPGRSIPAYGLICPGVALAVLSQFFIGRGLVATGILEKFSIPHLALLALIFALQLLTIRTVARLNAKLLGAPKASEEDKAEAKAA</sequence>
<evidence type="ECO:0000313" key="3">
    <source>
        <dbReference type="Proteomes" id="UP000013015"/>
    </source>
</evidence>
<feature type="transmembrane region" description="Helical" evidence="1">
    <location>
        <begin position="359"/>
        <end position="378"/>
    </location>
</feature>
<dbReference type="AlphaFoldDB" id="N6X4Q5"/>
<accession>N6X4Q5</accession>
<feature type="transmembrane region" description="Helical" evidence="1">
    <location>
        <begin position="55"/>
        <end position="75"/>
    </location>
</feature>
<dbReference type="RefSeq" id="WP_005962454.1">
    <property type="nucleotide sequence ID" value="NZ_CP040505.1"/>
</dbReference>
<feature type="transmembrane region" description="Helical" evidence="1">
    <location>
        <begin position="251"/>
        <end position="273"/>
    </location>
</feature>
<keyword evidence="3" id="KW-1185">Reference proteome</keyword>
<comment type="caution">
    <text evidence="2">The sequence shown here is derived from an EMBL/GenBank/DDBJ whole genome shotgun (WGS) entry which is preliminary data.</text>
</comment>
<keyword evidence="1" id="KW-1133">Transmembrane helix</keyword>
<organism evidence="2 3">
    <name type="scientific">Schaalia cardiffensis F0333</name>
    <dbReference type="NCBI Taxonomy" id="888050"/>
    <lineage>
        <taxon>Bacteria</taxon>
        <taxon>Bacillati</taxon>
        <taxon>Actinomycetota</taxon>
        <taxon>Actinomycetes</taxon>
        <taxon>Actinomycetales</taxon>
        <taxon>Actinomycetaceae</taxon>
        <taxon>Schaalia</taxon>
    </lineage>
</organism>
<feature type="transmembrane region" description="Helical" evidence="1">
    <location>
        <begin position="285"/>
        <end position="308"/>
    </location>
</feature>
<feature type="transmembrane region" description="Helical" evidence="1">
    <location>
        <begin position="140"/>
        <end position="160"/>
    </location>
</feature>
<evidence type="ECO:0000313" key="2">
    <source>
        <dbReference type="EMBL" id="ENO18676.1"/>
    </source>
</evidence>
<dbReference type="eggNOG" id="ENOG502Z87Y">
    <property type="taxonomic scope" value="Bacteria"/>
</dbReference>
<dbReference type="EMBL" id="AQHZ01000010">
    <property type="protein sequence ID" value="ENO18676.1"/>
    <property type="molecule type" value="Genomic_DNA"/>
</dbReference>
<dbReference type="Proteomes" id="UP000013015">
    <property type="component" value="Unassembled WGS sequence"/>
</dbReference>
<feature type="transmembrane region" description="Helical" evidence="1">
    <location>
        <begin position="207"/>
        <end position="230"/>
    </location>
</feature>
<proteinExistence type="predicted"/>